<evidence type="ECO:0000256" key="5">
    <source>
        <dbReference type="ARBA" id="ARBA00022679"/>
    </source>
</evidence>
<feature type="domain" description="Malate synthase N-terminal" evidence="8">
    <location>
        <begin position="16"/>
        <end position="73"/>
    </location>
</feature>
<dbReference type="PANTHER" id="PTHR42902:SF1">
    <property type="entry name" value="MALATE SYNTHASE 1-RELATED"/>
    <property type="match status" value="1"/>
</dbReference>
<dbReference type="OrthoDB" id="9768429at2"/>
<name>A0A1G7J5K7_9RHOB</name>
<evidence type="ECO:0000259" key="9">
    <source>
        <dbReference type="Pfam" id="PF20659"/>
    </source>
</evidence>
<keyword evidence="3" id="KW-0329">Glyoxylate bypass</keyword>
<evidence type="ECO:0000256" key="1">
    <source>
        <dbReference type="ARBA" id="ARBA00006394"/>
    </source>
</evidence>
<reference evidence="11" key="1">
    <citation type="submission" date="2016-10" db="EMBL/GenBank/DDBJ databases">
        <authorList>
            <person name="Varghese N."/>
            <person name="Submissions S."/>
        </authorList>
    </citation>
    <scope>NUCLEOTIDE SEQUENCE [LARGE SCALE GENOMIC DNA]</scope>
    <source>
        <strain evidence="11">DSM 21424</strain>
    </source>
</reference>
<dbReference type="GO" id="GO:0004474">
    <property type="term" value="F:malate synthase activity"/>
    <property type="evidence" value="ECO:0007669"/>
    <property type="project" value="UniProtKB-EC"/>
</dbReference>
<evidence type="ECO:0000256" key="6">
    <source>
        <dbReference type="ARBA" id="ARBA00047918"/>
    </source>
</evidence>
<dbReference type="InterPro" id="IPR044856">
    <property type="entry name" value="Malate_synth_C_sf"/>
</dbReference>
<organism evidence="10 11">
    <name type="scientific">Limimaricola pyoseonensis</name>
    <dbReference type="NCBI Taxonomy" id="521013"/>
    <lineage>
        <taxon>Bacteria</taxon>
        <taxon>Pseudomonadati</taxon>
        <taxon>Pseudomonadota</taxon>
        <taxon>Alphaproteobacteria</taxon>
        <taxon>Rhodobacterales</taxon>
        <taxon>Paracoccaceae</taxon>
        <taxon>Limimaricola</taxon>
    </lineage>
</organism>
<dbReference type="GO" id="GO:0006097">
    <property type="term" value="P:glyoxylate cycle"/>
    <property type="evidence" value="ECO:0007669"/>
    <property type="project" value="UniProtKB-KW"/>
</dbReference>
<dbReference type="GO" id="GO:0005737">
    <property type="term" value="C:cytoplasm"/>
    <property type="evidence" value="ECO:0007669"/>
    <property type="project" value="TreeGrafter"/>
</dbReference>
<dbReference type="AlphaFoldDB" id="A0A1G7J5K7"/>
<evidence type="ECO:0000259" key="8">
    <source>
        <dbReference type="Pfam" id="PF20656"/>
    </source>
</evidence>
<dbReference type="Gene3D" id="1.20.1220.12">
    <property type="entry name" value="Malate synthase, domain III"/>
    <property type="match status" value="1"/>
</dbReference>
<dbReference type="Pfam" id="PF20656">
    <property type="entry name" value="MS_N"/>
    <property type="match status" value="1"/>
</dbReference>
<dbReference type="Gene3D" id="3.20.20.360">
    <property type="entry name" value="Malate synthase, domain 3"/>
    <property type="match status" value="1"/>
</dbReference>
<keyword evidence="11" id="KW-1185">Reference proteome</keyword>
<evidence type="ECO:0000256" key="4">
    <source>
        <dbReference type="ARBA" id="ARBA00022532"/>
    </source>
</evidence>
<keyword evidence="4" id="KW-0816">Tricarboxylic acid cycle</keyword>
<dbReference type="InterPro" id="IPR048356">
    <property type="entry name" value="MS_N"/>
</dbReference>
<proteinExistence type="inferred from homology"/>
<dbReference type="PANTHER" id="PTHR42902">
    <property type="entry name" value="MALATE SYNTHASE"/>
    <property type="match status" value="1"/>
</dbReference>
<evidence type="ECO:0000259" key="7">
    <source>
        <dbReference type="Pfam" id="PF01274"/>
    </source>
</evidence>
<feature type="domain" description="Malate synthase C-terminal" evidence="9">
    <location>
        <begin position="379"/>
        <end position="497"/>
    </location>
</feature>
<dbReference type="InterPro" id="IPR001465">
    <property type="entry name" value="Malate_synthase_TIM"/>
</dbReference>
<sequence>MSLDLAQTRPAPQPVLLRDVPGQDRVLTQDALGLAALLQTRFGHKLEALAVARQRRQERADEGRLPDYLEETAGTRKGVWSCAPAPVAFRDRRLGLACAARGEALAQAADTGAVLTVDLDEATPAGFANLVAGIAALTEALAGTPAAAMLLRPRPLDRDEPALMIAGAPVSAGLFDLALLLSHLAHPMAEAGQGPALQIGRLDGHRDAKLWAEILDLCEEHLGLAPNTIRVELSVETPGAAFEMDEMLWEMRDRAIGLTMRRADLAAAYLRLVRAHPDRLLPDRLDPDAAFLGTCAARMVKVAHRRGTHAIAEAPEADERLRAPFDEGCDGIRLDQPERIKPARAAIAAALPDAHQIGRPRQYFRIEPEMLLRPHQGAVTEDGLRATVHVAIAALAAWIAGRGPVRIGEATHGLASADLARARLGQWLRHGATVETPMGARPMTADWLAELIHEEIVSLVEWLGPHSFHRGRYASAARIVQEAASASTPPDHVARLAAPLIDTLD</sequence>
<dbReference type="Pfam" id="PF01274">
    <property type="entry name" value="MS_TIM-barrel"/>
    <property type="match status" value="1"/>
</dbReference>
<gene>
    <name evidence="10" type="ORF">SAMN04488567_3649</name>
</gene>
<keyword evidence="5" id="KW-0808">Transferase</keyword>
<dbReference type="EMBL" id="FNAT01000008">
    <property type="protein sequence ID" value="SDF20183.1"/>
    <property type="molecule type" value="Genomic_DNA"/>
</dbReference>
<dbReference type="SUPFAM" id="SSF51645">
    <property type="entry name" value="Malate synthase G"/>
    <property type="match status" value="1"/>
</dbReference>
<accession>A0A1G7J5K7</accession>
<evidence type="ECO:0000313" key="10">
    <source>
        <dbReference type="EMBL" id="SDF20183.1"/>
    </source>
</evidence>
<evidence type="ECO:0000256" key="2">
    <source>
        <dbReference type="ARBA" id="ARBA00012636"/>
    </source>
</evidence>
<evidence type="ECO:0000256" key="3">
    <source>
        <dbReference type="ARBA" id="ARBA00022435"/>
    </source>
</evidence>
<dbReference type="InterPro" id="IPR046363">
    <property type="entry name" value="MS_N_TIM-barrel_dom"/>
</dbReference>
<dbReference type="Pfam" id="PF20659">
    <property type="entry name" value="MS_C"/>
    <property type="match status" value="1"/>
</dbReference>
<dbReference type="RefSeq" id="WP_090114356.1">
    <property type="nucleotide sequence ID" value="NZ_FNAT01000008.1"/>
</dbReference>
<dbReference type="STRING" id="521013.SAMN04488567_3649"/>
<dbReference type="InterPro" id="IPR006252">
    <property type="entry name" value="Malate_synthA"/>
</dbReference>
<dbReference type="InterPro" id="IPR011076">
    <property type="entry name" value="Malate_synth_sf"/>
</dbReference>
<feature type="domain" description="Malate synthase TIM barrel" evidence="7">
    <location>
        <begin position="149"/>
        <end position="311"/>
    </location>
</feature>
<dbReference type="EC" id="2.3.3.9" evidence="2"/>
<dbReference type="Proteomes" id="UP000198922">
    <property type="component" value="Unassembled WGS sequence"/>
</dbReference>
<comment type="similarity">
    <text evidence="1">Belongs to the malate synthase family.</text>
</comment>
<comment type="catalytic activity">
    <reaction evidence="6">
        <text>glyoxylate + acetyl-CoA + H2O = (S)-malate + CoA + H(+)</text>
        <dbReference type="Rhea" id="RHEA:18181"/>
        <dbReference type="ChEBI" id="CHEBI:15377"/>
        <dbReference type="ChEBI" id="CHEBI:15378"/>
        <dbReference type="ChEBI" id="CHEBI:15589"/>
        <dbReference type="ChEBI" id="CHEBI:36655"/>
        <dbReference type="ChEBI" id="CHEBI:57287"/>
        <dbReference type="ChEBI" id="CHEBI:57288"/>
        <dbReference type="EC" id="2.3.3.9"/>
    </reaction>
</comment>
<dbReference type="InterPro" id="IPR048355">
    <property type="entry name" value="MS_C"/>
</dbReference>
<protein>
    <recommendedName>
        <fullName evidence="2">malate synthase</fullName>
        <ecNumber evidence="2">2.3.3.9</ecNumber>
    </recommendedName>
</protein>
<dbReference type="GO" id="GO:0006099">
    <property type="term" value="P:tricarboxylic acid cycle"/>
    <property type="evidence" value="ECO:0007669"/>
    <property type="project" value="UniProtKB-KW"/>
</dbReference>
<evidence type="ECO:0000313" key="11">
    <source>
        <dbReference type="Proteomes" id="UP000198922"/>
    </source>
</evidence>